<dbReference type="InterPro" id="IPR003439">
    <property type="entry name" value="ABC_transporter-like_ATP-bd"/>
</dbReference>
<reference evidence="6 7" key="1">
    <citation type="submission" date="2018-08" db="EMBL/GenBank/DDBJ databases">
        <title>A genome reference for cultivated species of the human gut microbiota.</title>
        <authorList>
            <person name="Zou Y."/>
            <person name="Xue W."/>
            <person name="Luo G."/>
        </authorList>
    </citation>
    <scope>NUCLEOTIDE SEQUENCE [LARGE SCALE GENOMIC DNA]</scope>
    <source>
        <strain evidence="6 7">OF01-2LB</strain>
    </source>
</reference>
<evidence type="ECO:0000313" key="6">
    <source>
        <dbReference type="EMBL" id="RGC11404.1"/>
    </source>
</evidence>
<dbReference type="Proteomes" id="UP000260025">
    <property type="component" value="Unassembled WGS sequence"/>
</dbReference>
<dbReference type="RefSeq" id="WP_117444407.1">
    <property type="nucleotide sequence ID" value="NZ_JAJFEN010000076.1"/>
</dbReference>
<dbReference type="PROSITE" id="PS50893">
    <property type="entry name" value="ABC_TRANSPORTER_2"/>
    <property type="match status" value="1"/>
</dbReference>
<dbReference type="Pfam" id="PF00005">
    <property type="entry name" value="ABC_tran"/>
    <property type="match status" value="1"/>
</dbReference>
<accession>A0A3E2VKX1</accession>
<evidence type="ECO:0000256" key="2">
    <source>
        <dbReference type="ARBA" id="ARBA00022448"/>
    </source>
</evidence>
<organism evidence="6 7">
    <name type="scientific">Clostridium innocuum</name>
    <dbReference type="NCBI Taxonomy" id="1522"/>
    <lineage>
        <taxon>Bacteria</taxon>
        <taxon>Bacillati</taxon>
        <taxon>Bacillota</taxon>
        <taxon>Clostridia</taxon>
        <taxon>Eubacteriales</taxon>
        <taxon>Clostridiaceae</taxon>
        <taxon>Clostridium</taxon>
    </lineage>
</organism>
<proteinExistence type="inferred from homology"/>
<dbReference type="InterPro" id="IPR017871">
    <property type="entry name" value="ABC_transporter-like_CS"/>
</dbReference>
<gene>
    <name evidence="6" type="ORF">DXA38_18030</name>
</gene>
<comment type="caution">
    <text evidence="6">The sequence shown here is derived from an EMBL/GenBank/DDBJ whole genome shotgun (WGS) entry which is preliminary data.</text>
</comment>
<evidence type="ECO:0000259" key="5">
    <source>
        <dbReference type="PROSITE" id="PS50893"/>
    </source>
</evidence>
<dbReference type="InterPro" id="IPR027417">
    <property type="entry name" value="P-loop_NTPase"/>
</dbReference>
<dbReference type="AlphaFoldDB" id="A0A3E2VKX1"/>
<dbReference type="PANTHER" id="PTHR43335:SF2">
    <property type="entry name" value="ABC TRANSPORTER, ATP-BINDING PROTEIN"/>
    <property type="match status" value="1"/>
</dbReference>
<dbReference type="Gene3D" id="3.40.50.300">
    <property type="entry name" value="P-loop containing nucleotide triphosphate hydrolases"/>
    <property type="match status" value="1"/>
</dbReference>
<evidence type="ECO:0000256" key="4">
    <source>
        <dbReference type="ARBA" id="ARBA00022840"/>
    </source>
</evidence>
<dbReference type="PROSITE" id="PS00211">
    <property type="entry name" value="ABC_TRANSPORTER_1"/>
    <property type="match status" value="1"/>
</dbReference>
<evidence type="ECO:0000256" key="1">
    <source>
        <dbReference type="ARBA" id="ARBA00005417"/>
    </source>
</evidence>
<dbReference type="InterPro" id="IPR003593">
    <property type="entry name" value="AAA+_ATPase"/>
</dbReference>
<protein>
    <submittedName>
        <fullName evidence="6">ABC transporter ATP-binding protein</fullName>
    </submittedName>
</protein>
<feature type="domain" description="ABC transporter" evidence="5">
    <location>
        <begin position="3"/>
        <end position="231"/>
    </location>
</feature>
<dbReference type="GO" id="GO:0016887">
    <property type="term" value="F:ATP hydrolysis activity"/>
    <property type="evidence" value="ECO:0007669"/>
    <property type="project" value="InterPro"/>
</dbReference>
<dbReference type="CDD" id="cd03264">
    <property type="entry name" value="ABC_drug_resistance_like"/>
    <property type="match status" value="1"/>
</dbReference>
<keyword evidence="2" id="KW-0813">Transport</keyword>
<keyword evidence="4 6" id="KW-0067">ATP-binding</keyword>
<dbReference type="SMART" id="SM00382">
    <property type="entry name" value="AAA"/>
    <property type="match status" value="1"/>
</dbReference>
<evidence type="ECO:0000256" key="3">
    <source>
        <dbReference type="ARBA" id="ARBA00022741"/>
    </source>
</evidence>
<name>A0A3E2VKX1_CLOIN</name>
<sequence>MKLSVEHVTKKYKDKTAVNDVTYEFHNGIYGLLGPNGSGKSTLMRMLCDILRPTQGIIKLDDKAIHALDEDYRDILGYLPQEFGYYPQFSAQDFLMYFATLKGFGKEKAKRRVDEVLAMVSLKAEKKHKIRTFSGGMKQRLGIAQALLNDPKILIVDEPTAGLDPKERTKFKNILARCANDKIVILSTHIVSDVETIATDILIMKEGTLLLNGNREALLKDIKDKVYTFLAPPSDVEMWSKKGIITEMIPVEQQLQIRLIAQQQPTDHAQHVAATLEDLYLMIFRDQETAC</sequence>
<dbReference type="EMBL" id="QVEV01000036">
    <property type="protein sequence ID" value="RGC11404.1"/>
    <property type="molecule type" value="Genomic_DNA"/>
</dbReference>
<dbReference type="GO" id="GO:0005524">
    <property type="term" value="F:ATP binding"/>
    <property type="evidence" value="ECO:0007669"/>
    <property type="project" value="UniProtKB-KW"/>
</dbReference>
<dbReference type="PANTHER" id="PTHR43335">
    <property type="entry name" value="ABC TRANSPORTER, ATP-BINDING PROTEIN"/>
    <property type="match status" value="1"/>
</dbReference>
<comment type="similarity">
    <text evidence="1">Belongs to the ABC transporter superfamily.</text>
</comment>
<dbReference type="OrthoDB" id="9775135at2"/>
<keyword evidence="3" id="KW-0547">Nucleotide-binding</keyword>
<dbReference type="SUPFAM" id="SSF52540">
    <property type="entry name" value="P-loop containing nucleoside triphosphate hydrolases"/>
    <property type="match status" value="1"/>
</dbReference>
<evidence type="ECO:0000313" key="7">
    <source>
        <dbReference type="Proteomes" id="UP000260025"/>
    </source>
</evidence>